<feature type="signal peptide" evidence="1">
    <location>
        <begin position="1"/>
        <end position="23"/>
    </location>
</feature>
<evidence type="ECO:0000313" key="2">
    <source>
        <dbReference type="EMBL" id="ABQ26451.1"/>
    </source>
</evidence>
<dbReference type="HOGENOM" id="CLU_129235_0_0_7"/>
<dbReference type="OrthoDB" id="8561992at2"/>
<name>A5G3T3_GEOUR</name>
<evidence type="ECO:0000313" key="3">
    <source>
        <dbReference type="Proteomes" id="UP000006695"/>
    </source>
</evidence>
<sequence length="163" mass="18284">MRSILLLCSLCLFISMDAVELNAGVFSEGDLVQVNFGPYIYHYSSNPKRNPYPWFTGVEWESSSRWELGGAVFSNSYYQPCGYLYGGKRFIHGSPDENLFLKLTVGAIIGYFPPYENKIPVNLDGIGLGVVPAVGYKYKRTTIQIVILSTSALMLNLGYDLWK</sequence>
<protein>
    <submittedName>
        <fullName evidence="2">Uncharacterized protein</fullName>
    </submittedName>
</protein>
<dbReference type="KEGG" id="gur:Gura_2271"/>
<reference evidence="2 3" key="1">
    <citation type="submission" date="2007-05" db="EMBL/GenBank/DDBJ databases">
        <title>Complete sequence of Geobacter uraniireducens Rf4.</title>
        <authorList>
            <consortium name="US DOE Joint Genome Institute"/>
            <person name="Copeland A."/>
            <person name="Lucas S."/>
            <person name="Lapidus A."/>
            <person name="Barry K."/>
            <person name="Detter J.C."/>
            <person name="Glavina del Rio T."/>
            <person name="Hammon N."/>
            <person name="Israni S."/>
            <person name="Dalin E."/>
            <person name="Tice H."/>
            <person name="Pitluck S."/>
            <person name="Chertkov O."/>
            <person name="Brettin T."/>
            <person name="Bruce D."/>
            <person name="Han C."/>
            <person name="Schmutz J."/>
            <person name="Larimer F."/>
            <person name="Land M."/>
            <person name="Hauser L."/>
            <person name="Kyrpides N."/>
            <person name="Mikhailova N."/>
            <person name="Shelobolina E."/>
            <person name="Aklujkar M."/>
            <person name="Lovley D."/>
            <person name="Richardson P."/>
        </authorList>
    </citation>
    <scope>NUCLEOTIDE SEQUENCE [LARGE SCALE GENOMIC DNA]</scope>
    <source>
        <strain evidence="2 3">Rf4</strain>
    </source>
</reference>
<gene>
    <name evidence="2" type="ordered locus">Gura_2271</name>
</gene>
<keyword evidence="1" id="KW-0732">Signal</keyword>
<dbReference type="RefSeq" id="WP_011939146.1">
    <property type="nucleotide sequence ID" value="NC_009483.1"/>
</dbReference>
<organism evidence="2 3">
    <name type="scientific">Geotalea uraniireducens (strain Rf4)</name>
    <name type="common">Geobacter uraniireducens</name>
    <dbReference type="NCBI Taxonomy" id="351605"/>
    <lineage>
        <taxon>Bacteria</taxon>
        <taxon>Pseudomonadati</taxon>
        <taxon>Thermodesulfobacteriota</taxon>
        <taxon>Desulfuromonadia</taxon>
        <taxon>Geobacterales</taxon>
        <taxon>Geobacteraceae</taxon>
        <taxon>Geotalea</taxon>
    </lineage>
</organism>
<feature type="chain" id="PRO_5002683209" evidence="1">
    <location>
        <begin position="24"/>
        <end position="163"/>
    </location>
</feature>
<keyword evidence="3" id="KW-1185">Reference proteome</keyword>
<dbReference type="STRING" id="351605.Gura_2271"/>
<dbReference type="Proteomes" id="UP000006695">
    <property type="component" value="Chromosome"/>
</dbReference>
<dbReference type="EMBL" id="CP000698">
    <property type="protein sequence ID" value="ABQ26451.1"/>
    <property type="molecule type" value="Genomic_DNA"/>
</dbReference>
<evidence type="ECO:0000256" key="1">
    <source>
        <dbReference type="SAM" id="SignalP"/>
    </source>
</evidence>
<accession>A5G3T3</accession>
<dbReference type="AlphaFoldDB" id="A5G3T3"/>
<proteinExistence type="predicted"/>